<name>V5F593_PHOLE</name>
<proteinExistence type="predicted"/>
<sequence>MNQAPSYEELKDNECFWLQLTPYIAGLNETLDGSVEDEPISSFLYYESNISEIEDGFDFPYQEMRINISESSSEAIRSLSGKYPIGFVRFYEDSASVTLTCRNELVSRMVSTLGMVKDNEIEFFLTIPILPSTLPNIYPVLNFQYRICSSSRKVSA</sequence>
<dbReference type="Proteomes" id="UP000030675">
    <property type="component" value="Unassembled WGS sequence"/>
</dbReference>
<dbReference type="HOGENOM" id="CLU_1684939_0_0_6"/>
<protein>
    <submittedName>
        <fullName evidence="1">Uncharacterized protein</fullName>
    </submittedName>
</protein>
<evidence type="ECO:0000313" key="1">
    <source>
        <dbReference type="EMBL" id="GAD28521.1"/>
    </source>
</evidence>
<reference evidence="2" key="1">
    <citation type="submission" date="2012-12" db="EMBL/GenBank/DDBJ databases">
        <title>Genome Sequence of Photobacterium leiognathi lrivu.4.1.</title>
        <authorList>
            <person name="Urbanczyk H."/>
            <person name="Ogura Y."/>
            <person name="Hayashi T."/>
            <person name="Dunlap P.V."/>
        </authorList>
    </citation>
    <scope>NUCLEOTIDE SEQUENCE [LARGE SCALE GENOMIC DNA]</scope>
    <source>
        <strain evidence="2">lrivu.4.1</strain>
    </source>
</reference>
<evidence type="ECO:0000313" key="2">
    <source>
        <dbReference type="Proteomes" id="UP000030675"/>
    </source>
</evidence>
<dbReference type="AlphaFoldDB" id="V5F593"/>
<gene>
    <name evidence="1" type="ORF">PLEI_0161</name>
</gene>
<organism evidence="1 2">
    <name type="scientific">Photobacterium leiognathi lrivu.4.1</name>
    <dbReference type="NCBI Taxonomy" id="1248232"/>
    <lineage>
        <taxon>Bacteria</taxon>
        <taxon>Pseudomonadati</taxon>
        <taxon>Pseudomonadota</taxon>
        <taxon>Gammaproteobacteria</taxon>
        <taxon>Vibrionales</taxon>
        <taxon>Vibrionaceae</taxon>
        <taxon>Photobacterium</taxon>
    </lineage>
</organism>
<dbReference type="EMBL" id="DF196808">
    <property type="protein sequence ID" value="GAD28521.1"/>
    <property type="molecule type" value="Genomic_DNA"/>
</dbReference>
<dbReference type="RefSeq" id="WP_023931053.1">
    <property type="nucleotide sequence ID" value="NZ_DF196808.1"/>
</dbReference>
<accession>V5F593</accession>